<organism evidence="1 2">
    <name type="scientific">Gossypium lobatum</name>
    <dbReference type="NCBI Taxonomy" id="34289"/>
    <lineage>
        <taxon>Eukaryota</taxon>
        <taxon>Viridiplantae</taxon>
        <taxon>Streptophyta</taxon>
        <taxon>Embryophyta</taxon>
        <taxon>Tracheophyta</taxon>
        <taxon>Spermatophyta</taxon>
        <taxon>Magnoliopsida</taxon>
        <taxon>eudicotyledons</taxon>
        <taxon>Gunneridae</taxon>
        <taxon>Pentapetalae</taxon>
        <taxon>rosids</taxon>
        <taxon>malvids</taxon>
        <taxon>Malvales</taxon>
        <taxon>Malvaceae</taxon>
        <taxon>Malvoideae</taxon>
        <taxon>Gossypium</taxon>
    </lineage>
</organism>
<dbReference type="AlphaFoldDB" id="A0A7J8LCS4"/>
<gene>
    <name evidence="1" type="ORF">Golob_021218</name>
</gene>
<feature type="non-terminal residue" evidence="1">
    <location>
        <position position="1"/>
    </location>
</feature>
<evidence type="ECO:0000313" key="1">
    <source>
        <dbReference type="EMBL" id="MBA0550256.1"/>
    </source>
</evidence>
<evidence type="ECO:0000313" key="2">
    <source>
        <dbReference type="Proteomes" id="UP000593572"/>
    </source>
</evidence>
<dbReference type="EMBL" id="JABEZX010000002">
    <property type="protein sequence ID" value="MBA0550256.1"/>
    <property type="molecule type" value="Genomic_DNA"/>
</dbReference>
<comment type="caution">
    <text evidence="1">The sequence shown here is derived from an EMBL/GenBank/DDBJ whole genome shotgun (WGS) entry which is preliminary data.</text>
</comment>
<protein>
    <submittedName>
        <fullName evidence="1">Uncharacterized protein</fullName>
    </submittedName>
</protein>
<dbReference type="Proteomes" id="UP000593572">
    <property type="component" value="Unassembled WGS sequence"/>
</dbReference>
<accession>A0A7J8LCS4</accession>
<proteinExistence type="predicted"/>
<keyword evidence="2" id="KW-1185">Reference proteome</keyword>
<sequence length="166" mass="19294">MMCCNHWLGAPVVETFEVKVRKIELNTEEEKLVNANSKTLNVIFYRVDGQEFKRISRCTTTKKPWIFLRLPMKEKNIYSYSKLVRKVLRSLPQRLVINGNTIKEARNNGNIRINEAIGSLKTFEMNLDESRNKSKAKRFKEAISGLVDQVWGEALTGFIVQPLYRL</sequence>
<reference evidence="1 2" key="1">
    <citation type="journal article" date="2019" name="Genome Biol. Evol.">
        <title>Insights into the evolution of the New World diploid cottons (Gossypium, subgenus Houzingenia) based on genome sequencing.</title>
        <authorList>
            <person name="Grover C.E."/>
            <person name="Arick M.A. 2nd"/>
            <person name="Thrash A."/>
            <person name="Conover J.L."/>
            <person name="Sanders W.S."/>
            <person name="Peterson D.G."/>
            <person name="Frelichowski J.E."/>
            <person name="Scheffler J.A."/>
            <person name="Scheffler B.E."/>
            <person name="Wendel J.F."/>
        </authorList>
    </citation>
    <scope>NUCLEOTIDE SEQUENCE [LARGE SCALE GENOMIC DNA]</scope>
    <source>
        <strain evidence="1">157</strain>
        <tissue evidence="1">Leaf</tissue>
    </source>
</reference>
<name>A0A7J8LCS4_9ROSI</name>